<dbReference type="Proteomes" id="UP000276133">
    <property type="component" value="Unassembled WGS sequence"/>
</dbReference>
<feature type="transmembrane region" description="Helical" evidence="1">
    <location>
        <begin position="6"/>
        <end position="27"/>
    </location>
</feature>
<keyword evidence="1" id="KW-0812">Transmembrane</keyword>
<evidence type="ECO:0000313" key="2">
    <source>
        <dbReference type="EMBL" id="RMZ99139.1"/>
    </source>
</evidence>
<keyword evidence="1" id="KW-0472">Membrane</keyword>
<accession>A0A3M7PJ94</accession>
<proteinExistence type="predicted"/>
<dbReference type="AlphaFoldDB" id="A0A3M7PJ94"/>
<keyword evidence="3" id="KW-1185">Reference proteome</keyword>
<organism evidence="2 3">
    <name type="scientific">Brachionus plicatilis</name>
    <name type="common">Marine rotifer</name>
    <name type="synonym">Brachionus muelleri</name>
    <dbReference type="NCBI Taxonomy" id="10195"/>
    <lineage>
        <taxon>Eukaryota</taxon>
        <taxon>Metazoa</taxon>
        <taxon>Spiralia</taxon>
        <taxon>Gnathifera</taxon>
        <taxon>Rotifera</taxon>
        <taxon>Eurotatoria</taxon>
        <taxon>Monogononta</taxon>
        <taxon>Pseudotrocha</taxon>
        <taxon>Ploima</taxon>
        <taxon>Brachionidae</taxon>
        <taxon>Brachionus</taxon>
    </lineage>
</organism>
<evidence type="ECO:0000256" key="1">
    <source>
        <dbReference type="SAM" id="Phobius"/>
    </source>
</evidence>
<keyword evidence="1" id="KW-1133">Transmembrane helix</keyword>
<comment type="caution">
    <text evidence="2">The sequence shown here is derived from an EMBL/GenBank/DDBJ whole genome shotgun (WGS) entry which is preliminary data.</text>
</comment>
<reference evidence="2 3" key="1">
    <citation type="journal article" date="2018" name="Sci. Rep.">
        <title>Genomic signatures of local adaptation to the degree of environmental predictability in rotifers.</title>
        <authorList>
            <person name="Franch-Gras L."/>
            <person name="Hahn C."/>
            <person name="Garcia-Roger E.M."/>
            <person name="Carmona M.J."/>
            <person name="Serra M."/>
            <person name="Gomez A."/>
        </authorList>
    </citation>
    <scope>NUCLEOTIDE SEQUENCE [LARGE SCALE GENOMIC DNA]</scope>
    <source>
        <strain evidence="2">HYR1</strain>
    </source>
</reference>
<dbReference type="EMBL" id="REGN01010397">
    <property type="protein sequence ID" value="RMZ99139.1"/>
    <property type="molecule type" value="Genomic_DNA"/>
</dbReference>
<evidence type="ECO:0000313" key="3">
    <source>
        <dbReference type="Proteomes" id="UP000276133"/>
    </source>
</evidence>
<sequence length="64" mass="7589">MKGNNKQNFIIVQLDVNFFYILIFLFGSNMTRLGQKKGWPAVEISQLMKKESRNRYLLSTKLYN</sequence>
<gene>
    <name evidence="2" type="ORF">BpHYR1_015681</name>
</gene>
<protein>
    <submittedName>
        <fullName evidence="2">Uncharacterized protein</fullName>
    </submittedName>
</protein>
<name>A0A3M7PJ94_BRAPC</name>